<feature type="compositionally biased region" description="Polar residues" evidence="1">
    <location>
        <begin position="148"/>
        <end position="167"/>
    </location>
</feature>
<dbReference type="AlphaFoldDB" id="A0A9W9AAW3"/>
<feature type="region of interest" description="Disordered" evidence="1">
    <location>
        <begin position="120"/>
        <end position="196"/>
    </location>
</feature>
<accession>A0A9W9AAW3</accession>
<protein>
    <submittedName>
        <fullName evidence="2">Uncharacterized protein</fullName>
    </submittedName>
</protein>
<gene>
    <name evidence="2" type="ORF">C8J55DRAFT_489728</name>
</gene>
<dbReference type="EMBL" id="JANVFS010000018">
    <property type="protein sequence ID" value="KAJ4477725.1"/>
    <property type="molecule type" value="Genomic_DNA"/>
</dbReference>
<reference evidence="2" key="1">
    <citation type="submission" date="2022-08" db="EMBL/GenBank/DDBJ databases">
        <authorList>
            <consortium name="DOE Joint Genome Institute"/>
            <person name="Min B."/>
            <person name="Riley R."/>
            <person name="Sierra-Patev S."/>
            <person name="Naranjo-Ortiz M."/>
            <person name="Looney B."/>
            <person name="Konkel Z."/>
            <person name="Slot J.C."/>
            <person name="Sakamoto Y."/>
            <person name="Steenwyk J.L."/>
            <person name="Rokas A."/>
            <person name="Carro J."/>
            <person name="Camarero S."/>
            <person name="Ferreira P."/>
            <person name="Molpeceres G."/>
            <person name="Ruiz-Duenas F.J."/>
            <person name="Serrano A."/>
            <person name="Henrissat B."/>
            <person name="Drula E."/>
            <person name="Hughes K.W."/>
            <person name="Mata J.L."/>
            <person name="Ishikawa N.K."/>
            <person name="Vargas-Isla R."/>
            <person name="Ushijima S."/>
            <person name="Smith C.A."/>
            <person name="Ahrendt S."/>
            <person name="Andreopoulos W."/>
            <person name="He G."/>
            <person name="Labutti K."/>
            <person name="Lipzen A."/>
            <person name="Ng V."/>
            <person name="Sandor L."/>
            <person name="Barry K."/>
            <person name="Martinez A.T."/>
            <person name="Xiao Y."/>
            <person name="Gibbons J.G."/>
            <person name="Terashima K."/>
            <person name="Hibbett D.S."/>
            <person name="Grigoriev I.V."/>
        </authorList>
    </citation>
    <scope>NUCLEOTIDE SEQUENCE</scope>
    <source>
        <strain evidence="2">Sp2 HRB7682 ss15</strain>
    </source>
</reference>
<name>A0A9W9AAW3_9AGAR</name>
<evidence type="ECO:0000256" key="1">
    <source>
        <dbReference type="SAM" id="MobiDB-lite"/>
    </source>
</evidence>
<evidence type="ECO:0000313" key="2">
    <source>
        <dbReference type="EMBL" id="KAJ4477725.1"/>
    </source>
</evidence>
<organism evidence="2 3">
    <name type="scientific">Lentinula lateritia</name>
    <dbReference type="NCBI Taxonomy" id="40482"/>
    <lineage>
        <taxon>Eukaryota</taxon>
        <taxon>Fungi</taxon>
        <taxon>Dikarya</taxon>
        <taxon>Basidiomycota</taxon>
        <taxon>Agaricomycotina</taxon>
        <taxon>Agaricomycetes</taxon>
        <taxon>Agaricomycetidae</taxon>
        <taxon>Agaricales</taxon>
        <taxon>Marasmiineae</taxon>
        <taxon>Omphalotaceae</taxon>
        <taxon>Lentinula</taxon>
    </lineage>
</organism>
<dbReference type="Proteomes" id="UP001150238">
    <property type="component" value="Unassembled WGS sequence"/>
</dbReference>
<comment type="caution">
    <text evidence="2">The sequence shown here is derived from an EMBL/GenBank/DDBJ whole genome shotgun (WGS) entry which is preliminary data.</text>
</comment>
<feature type="compositionally biased region" description="Basic and acidic residues" evidence="1">
    <location>
        <begin position="168"/>
        <end position="189"/>
    </location>
</feature>
<sequence>MPDFGGPVFAMKKAKLIQPQWTNINNDLIVPWEYYNYLRPGTVVVATICIEVFVMPVGSENNTLRKIYHTTITSLKVVANSDLVVLPPTPSIMRKNVNQTPELSSLAATALAAIDWSTSSTLPSASSSDQTLEDTNDKVVGDEEGNNGYFSNSKESLGTTVPSTTAGHETESGNEHDAIQGHIEKTGESKRKRSRK</sequence>
<evidence type="ECO:0000313" key="3">
    <source>
        <dbReference type="Proteomes" id="UP001150238"/>
    </source>
</evidence>
<reference evidence="2" key="2">
    <citation type="journal article" date="2023" name="Proc. Natl. Acad. Sci. U.S.A.">
        <title>A global phylogenomic analysis of the shiitake genus Lentinula.</title>
        <authorList>
            <person name="Sierra-Patev S."/>
            <person name="Min B."/>
            <person name="Naranjo-Ortiz M."/>
            <person name="Looney B."/>
            <person name="Konkel Z."/>
            <person name="Slot J.C."/>
            <person name="Sakamoto Y."/>
            <person name="Steenwyk J.L."/>
            <person name="Rokas A."/>
            <person name="Carro J."/>
            <person name="Camarero S."/>
            <person name="Ferreira P."/>
            <person name="Molpeceres G."/>
            <person name="Ruiz-Duenas F.J."/>
            <person name="Serrano A."/>
            <person name="Henrissat B."/>
            <person name="Drula E."/>
            <person name="Hughes K.W."/>
            <person name="Mata J.L."/>
            <person name="Ishikawa N.K."/>
            <person name="Vargas-Isla R."/>
            <person name="Ushijima S."/>
            <person name="Smith C.A."/>
            <person name="Donoghue J."/>
            <person name="Ahrendt S."/>
            <person name="Andreopoulos W."/>
            <person name="He G."/>
            <person name="LaButti K."/>
            <person name="Lipzen A."/>
            <person name="Ng V."/>
            <person name="Riley R."/>
            <person name="Sandor L."/>
            <person name="Barry K."/>
            <person name="Martinez A.T."/>
            <person name="Xiao Y."/>
            <person name="Gibbons J.G."/>
            <person name="Terashima K."/>
            <person name="Grigoriev I.V."/>
            <person name="Hibbett D."/>
        </authorList>
    </citation>
    <scope>NUCLEOTIDE SEQUENCE</scope>
    <source>
        <strain evidence="2">Sp2 HRB7682 ss15</strain>
    </source>
</reference>
<proteinExistence type="predicted"/>